<dbReference type="PRINTS" id="PR00069">
    <property type="entry name" value="ALDKETRDTASE"/>
</dbReference>
<reference evidence="2 3" key="1">
    <citation type="journal article" date="2016" name="Nat. Commun.">
        <title>Thousands of microbial genomes shed light on interconnected biogeochemical processes in an aquifer system.</title>
        <authorList>
            <person name="Anantharaman K."/>
            <person name="Brown C.T."/>
            <person name="Hug L.A."/>
            <person name="Sharon I."/>
            <person name="Castelle C.J."/>
            <person name="Probst A.J."/>
            <person name="Thomas B.C."/>
            <person name="Singh A."/>
            <person name="Wilkins M.J."/>
            <person name="Karaoz U."/>
            <person name="Brodie E.L."/>
            <person name="Williams K.H."/>
            <person name="Hubbard S.S."/>
            <person name="Banfield J.F."/>
        </authorList>
    </citation>
    <scope>NUCLEOTIDE SEQUENCE [LARGE SCALE GENOMIC DNA]</scope>
</reference>
<dbReference type="AlphaFoldDB" id="A0A1G2FPL9"/>
<dbReference type="InterPro" id="IPR023210">
    <property type="entry name" value="NADP_OxRdtase_dom"/>
</dbReference>
<dbReference type="InterPro" id="IPR053135">
    <property type="entry name" value="AKR2_Oxidoreductase"/>
</dbReference>
<dbReference type="Proteomes" id="UP000177126">
    <property type="component" value="Unassembled WGS sequence"/>
</dbReference>
<evidence type="ECO:0000313" key="3">
    <source>
        <dbReference type="Proteomes" id="UP000177126"/>
    </source>
</evidence>
<feature type="domain" description="NADP-dependent oxidoreductase" evidence="1">
    <location>
        <begin position="7"/>
        <end position="270"/>
    </location>
</feature>
<dbReference type="Pfam" id="PF00248">
    <property type="entry name" value="Aldo_ket_red"/>
    <property type="match status" value="1"/>
</dbReference>
<dbReference type="GO" id="GO:0016491">
    <property type="term" value="F:oxidoreductase activity"/>
    <property type="evidence" value="ECO:0007669"/>
    <property type="project" value="InterPro"/>
</dbReference>
<evidence type="ECO:0000313" key="2">
    <source>
        <dbReference type="EMBL" id="OGZ39580.1"/>
    </source>
</evidence>
<dbReference type="InterPro" id="IPR020471">
    <property type="entry name" value="AKR"/>
</dbReference>
<gene>
    <name evidence="2" type="ORF">A3B04_00760</name>
</gene>
<protein>
    <recommendedName>
        <fullName evidence="1">NADP-dependent oxidoreductase domain-containing protein</fullName>
    </recommendedName>
</protein>
<name>A0A1G2FPL9_9BACT</name>
<comment type="caution">
    <text evidence="2">The sequence shown here is derived from an EMBL/GenBank/DDBJ whole genome shotgun (WGS) entry which is preliminary data.</text>
</comment>
<organism evidence="2 3">
    <name type="scientific">Candidatus Portnoybacteria bacterium RIFCSPLOWO2_02_FULL_39_11</name>
    <dbReference type="NCBI Taxonomy" id="1802001"/>
    <lineage>
        <taxon>Bacteria</taxon>
        <taxon>Candidatus Portnoyibacteriota</taxon>
    </lineage>
</organism>
<dbReference type="InterPro" id="IPR036812">
    <property type="entry name" value="NAD(P)_OxRdtase_dom_sf"/>
</dbReference>
<dbReference type="SUPFAM" id="SSF51430">
    <property type="entry name" value="NAD(P)-linked oxidoreductase"/>
    <property type="match status" value="1"/>
</dbReference>
<sequence length="301" mass="33457">MAKLTEKLVLGTVQFGLPYGINNSTGQPTKENSLAMLDFAYSKGIKIFDTAFAYGDAEKILGEFCRSRGLSGKVKIITKIKAEIASAPDEIKKDIFGQFAQSLERLKTGQIDGCLLHEPEQIRDAGIVNVLQELKEQGLVKNIGVSIYDEADAIYAVGLKEIDYIQIPYNIFDQRLDQTDFFRLAGQNKKTVFARSVFLQGLLLMPKDRIPPHLAGAKAYLKVLDEIINKYSLTRMQAALAFALINDGIDHVVFGVDNTDQLVEIINLAAQAAGHDDCVKELKNKFIGIEKYIISPNLWKK</sequence>
<dbReference type="PANTHER" id="PTHR43312:SF1">
    <property type="entry name" value="NADP-DEPENDENT OXIDOREDUCTASE DOMAIN-CONTAINING PROTEIN"/>
    <property type="match status" value="1"/>
</dbReference>
<dbReference type="PANTHER" id="PTHR43312">
    <property type="entry name" value="D-THREO-ALDOSE 1-DEHYDROGENASE"/>
    <property type="match status" value="1"/>
</dbReference>
<dbReference type="EMBL" id="MHNF01000052">
    <property type="protein sequence ID" value="OGZ39580.1"/>
    <property type="molecule type" value="Genomic_DNA"/>
</dbReference>
<accession>A0A1G2FPL9</accession>
<dbReference type="Gene3D" id="3.20.20.100">
    <property type="entry name" value="NADP-dependent oxidoreductase domain"/>
    <property type="match status" value="1"/>
</dbReference>
<evidence type="ECO:0000259" key="1">
    <source>
        <dbReference type="Pfam" id="PF00248"/>
    </source>
</evidence>
<proteinExistence type="predicted"/>
<dbReference type="CDD" id="cd19097">
    <property type="entry name" value="AKR_unchar"/>
    <property type="match status" value="1"/>
</dbReference>